<dbReference type="STRING" id="323098.Nwi_1118"/>
<dbReference type="EMBL" id="CP000115">
    <property type="protein sequence ID" value="ABA04380.1"/>
    <property type="molecule type" value="Genomic_DNA"/>
</dbReference>
<proteinExistence type="predicted"/>
<gene>
    <name evidence="3" type="ordered locus">Nwi_1118</name>
</gene>
<dbReference type="KEGG" id="nwi:Nwi_1118"/>
<evidence type="ECO:0000313" key="4">
    <source>
        <dbReference type="Proteomes" id="UP000002531"/>
    </source>
</evidence>
<keyword evidence="2" id="KW-1133">Transmembrane helix</keyword>
<dbReference type="Proteomes" id="UP000002531">
    <property type="component" value="Chromosome"/>
</dbReference>
<evidence type="ECO:0000313" key="3">
    <source>
        <dbReference type="EMBL" id="ABA04380.1"/>
    </source>
</evidence>
<evidence type="ECO:0000256" key="2">
    <source>
        <dbReference type="SAM" id="Phobius"/>
    </source>
</evidence>
<evidence type="ECO:0000256" key="1">
    <source>
        <dbReference type="SAM" id="MobiDB-lite"/>
    </source>
</evidence>
<keyword evidence="2" id="KW-0812">Transmembrane</keyword>
<keyword evidence="4" id="KW-1185">Reference proteome</keyword>
<dbReference type="eggNOG" id="ENOG5032ARK">
    <property type="taxonomic scope" value="Bacteria"/>
</dbReference>
<dbReference type="HOGENOM" id="CLU_165466_0_0_5"/>
<accession>Q3STL1</accession>
<organism evidence="3 4">
    <name type="scientific">Nitrobacter winogradskyi (strain ATCC 25391 / DSM 10237 / CIP 104748 / NCIMB 11846 / Nb-255)</name>
    <dbReference type="NCBI Taxonomy" id="323098"/>
    <lineage>
        <taxon>Bacteria</taxon>
        <taxon>Pseudomonadati</taxon>
        <taxon>Pseudomonadota</taxon>
        <taxon>Alphaproteobacteria</taxon>
        <taxon>Hyphomicrobiales</taxon>
        <taxon>Nitrobacteraceae</taxon>
        <taxon>Nitrobacter</taxon>
    </lineage>
</organism>
<dbReference type="AlphaFoldDB" id="Q3STL1"/>
<name>Q3STL1_NITWN</name>
<reference evidence="3 4" key="1">
    <citation type="journal article" date="2006" name="Appl. Environ. Microbiol.">
        <title>Genome sequence of the chemolithoautotrophic nitrite-oxidizing bacterium Nitrobacter winogradskyi Nb-255.</title>
        <authorList>
            <person name="Starkenburg S.R."/>
            <person name="Chain P.S."/>
            <person name="Sayavedra-Soto L.A."/>
            <person name="Hauser L."/>
            <person name="Land M.L."/>
            <person name="Larimer F.W."/>
            <person name="Malfatti S.A."/>
            <person name="Klotz M.G."/>
            <person name="Bottomley P.J."/>
            <person name="Arp D.J."/>
            <person name="Hickey W.J."/>
        </authorList>
    </citation>
    <scope>NUCLEOTIDE SEQUENCE [LARGE SCALE GENOMIC DNA]</scope>
    <source>
        <strain evidence="4">ATCC 25391 / DSM 10237 / CIP 104748 / NCIMB 11846 / Nb-255</strain>
    </source>
</reference>
<feature type="region of interest" description="Disordered" evidence="1">
    <location>
        <begin position="77"/>
        <end position="121"/>
    </location>
</feature>
<protein>
    <submittedName>
        <fullName evidence="3">Uncharacterized protein</fullName>
    </submittedName>
</protein>
<feature type="transmembrane region" description="Helical" evidence="2">
    <location>
        <begin position="20"/>
        <end position="42"/>
    </location>
</feature>
<keyword evidence="2" id="KW-0472">Membrane</keyword>
<sequence>MICARRIRWLYIRDVPQSEIAGASMNLAVHVLLVVAVCLIGLSDTAQARHRHRPVYMFMPWAPVVTPMPPQRLPLVDTGVINQPGVPNTSRPGTIGTGALPSGLKGDSPTAPGFPGWVGRD</sequence>